<organism evidence="1 2">
    <name type="scientific">Aureobasidium melanogenum</name>
    <name type="common">Aureobasidium pullulans var. melanogenum</name>
    <dbReference type="NCBI Taxonomy" id="46634"/>
    <lineage>
        <taxon>Eukaryota</taxon>
        <taxon>Fungi</taxon>
        <taxon>Dikarya</taxon>
        <taxon>Ascomycota</taxon>
        <taxon>Pezizomycotina</taxon>
        <taxon>Dothideomycetes</taxon>
        <taxon>Dothideomycetidae</taxon>
        <taxon>Dothideales</taxon>
        <taxon>Saccotheciaceae</taxon>
        <taxon>Aureobasidium</taxon>
    </lineage>
</organism>
<gene>
    <name evidence="1" type="ORF">KCV03_g10298</name>
</gene>
<dbReference type="OrthoDB" id="3801533at2759"/>
<dbReference type="Proteomes" id="UP000767238">
    <property type="component" value="Unassembled WGS sequence"/>
</dbReference>
<dbReference type="InterPro" id="IPR036844">
    <property type="entry name" value="Hint_dom_sf"/>
</dbReference>
<evidence type="ECO:0008006" key="3">
    <source>
        <dbReference type="Google" id="ProtNLM"/>
    </source>
</evidence>
<protein>
    <recommendedName>
        <fullName evidence="3">Hint domain-containing protein</fullName>
    </recommendedName>
</protein>
<sequence>MQDEYATAVANALLQVETDTDHQYPTAPDGMPLPSSYEAHYGHALWQWIVQQQNAGFGDIFQVHDSENSKLVIDSGFPGGSCFGPETIVETVAGGRPISTLGAGDRVLTAAPAKFGVLSHEVVAHDVSPVIFGNKKITMALYGFDDEQAFVSPGHVFFTLLGRKAFRPDMAREENPDIHVTQLQVGDILMKLKHDKSGYDRVKIERIHCAPARCGTVHGLHFPRGGGGGSYHANGYLVAENYPDITIHSLRSRFNRLHPRE</sequence>
<accession>A0A9P8K222</accession>
<proteinExistence type="predicted"/>
<feature type="non-terminal residue" evidence="1">
    <location>
        <position position="261"/>
    </location>
</feature>
<reference evidence="1" key="2">
    <citation type="submission" date="2021-08" db="EMBL/GenBank/DDBJ databases">
        <authorList>
            <person name="Gostincar C."/>
            <person name="Sun X."/>
            <person name="Song Z."/>
            <person name="Gunde-Cimerman N."/>
        </authorList>
    </citation>
    <scope>NUCLEOTIDE SEQUENCE</scope>
    <source>
        <strain evidence="1">EXF-8016</strain>
    </source>
</reference>
<evidence type="ECO:0000313" key="1">
    <source>
        <dbReference type="EMBL" id="KAH0209531.1"/>
    </source>
</evidence>
<dbReference type="EMBL" id="JAHFYH010000235">
    <property type="protein sequence ID" value="KAH0209531.1"/>
    <property type="molecule type" value="Genomic_DNA"/>
</dbReference>
<reference evidence="1" key="1">
    <citation type="journal article" date="2021" name="J Fungi (Basel)">
        <title>Virulence traits and population genomics of the black yeast Aureobasidium melanogenum.</title>
        <authorList>
            <person name="Cernosa A."/>
            <person name="Sun X."/>
            <person name="Gostincar C."/>
            <person name="Fang C."/>
            <person name="Gunde-Cimerman N."/>
            <person name="Song Z."/>
        </authorList>
    </citation>
    <scope>NUCLEOTIDE SEQUENCE</scope>
    <source>
        <strain evidence="1">EXF-8016</strain>
    </source>
</reference>
<dbReference type="Gene3D" id="2.170.16.10">
    <property type="entry name" value="Hedgehog/Intein (Hint) domain"/>
    <property type="match status" value="1"/>
</dbReference>
<dbReference type="SUPFAM" id="SSF51294">
    <property type="entry name" value="Hedgehog/intein (Hint) domain"/>
    <property type="match status" value="1"/>
</dbReference>
<dbReference type="AlphaFoldDB" id="A0A9P8K222"/>
<comment type="caution">
    <text evidence="1">The sequence shown here is derived from an EMBL/GenBank/DDBJ whole genome shotgun (WGS) entry which is preliminary data.</text>
</comment>
<name>A0A9P8K222_AURME</name>
<evidence type="ECO:0000313" key="2">
    <source>
        <dbReference type="Proteomes" id="UP000767238"/>
    </source>
</evidence>